<dbReference type="Proteomes" id="UP000828390">
    <property type="component" value="Unassembled WGS sequence"/>
</dbReference>
<accession>A0A9D4EUC0</accession>
<evidence type="ECO:0000313" key="2">
    <source>
        <dbReference type="EMBL" id="KAH3786387.1"/>
    </source>
</evidence>
<organism evidence="2 3">
    <name type="scientific">Dreissena polymorpha</name>
    <name type="common">Zebra mussel</name>
    <name type="synonym">Mytilus polymorpha</name>
    <dbReference type="NCBI Taxonomy" id="45954"/>
    <lineage>
        <taxon>Eukaryota</taxon>
        <taxon>Metazoa</taxon>
        <taxon>Spiralia</taxon>
        <taxon>Lophotrochozoa</taxon>
        <taxon>Mollusca</taxon>
        <taxon>Bivalvia</taxon>
        <taxon>Autobranchia</taxon>
        <taxon>Heteroconchia</taxon>
        <taxon>Euheterodonta</taxon>
        <taxon>Imparidentia</taxon>
        <taxon>Neoheterodontei</taxon>
        <taxon>Myida</taxon>
        <taxon>Dreissenoidea</taxon>
        <taxon>Dreissenidae</taxon>
        <taxon>Dreissena</taxon>
    </lineage>
</organism>
<dbReference type="AlphaFoldDB" id="A0A9D4EUC0"/>
<gene>
    <name evidence="2" type="ORF">DPMN_164494</name>
</gene>
<feature type="compositionally biased region" description="Polar residues" evidence="1">
    <location>
        <begin position="33"/>
        <end position="42"/>
    </location>
</feature>
<feature type="region of interest" description="Disordered" evidence="1">
    <location>
        <begin position="32"/>
        <end position="111"/>
    </location>
</feature>
<name>A0A9D4EUC0_DREPO</name>
<comment type="caution">
    <text evidence="2">The sequence shown here is derived from an EMBL/GenBank/DDBJ whole genome shotgun (WGS) entry which is preliminary data.</text>
</comment>
<evidence type="ECO:0000313" key="3">
    <source>
        <dbReference type="Proteomes" id="UP000828390"/>
    </source>
</evidence>
<dbReference type="EMBL" id="JAIWYP010000008">
    <property type="protein sequence ID" value="KAH3786387.1"/>
    <property type="molecule type" value="Genomic_DNA"/>
</dbReference>
<keyword evidence="3" id="KW-1185">Reference proteome</keyword>
<sequence length="149" mass="16400">MADGSSEDLLDSCNYVKSVMCGTNTPRVFLNPTKGQTRTGYASTRKRHRSDSNILDIDSMTMGKKSRSDENKISPSESYLTQARRSLYGDTQSKTITNDTSKSGSTHPHSEQAVYTLPGLEIIAKLSDEVSTLSSNLNTRIDKLETSLE</sequence>
<reference evidence="2" key="2">
    <citation type="submission" date="2020-11" db="EMBL/GenBank/DDBJ databases">
        <authorList>
            <person name="McCartney M.A."/>
            <person name="Auch B."/>
            <person name="Kono T."/>
            <person name="Mallez S."/>
            <person name="Becker A."/>
            <person name="Gohl D.M."/>
            <person name="Silverstein K.A.T."/>
            <person name="Koren S."/>
            <person name="Bechman K.B."/>
            <person name="Herman A."/>
            <person name="Abrahante J.E."/>
            <person name="Garbe J."/>
        </authorList>
    </citation>
    <scope>NUCLEOTIDE SEQUENCE</scope>
    <source>
        <strain evidence="2">Duluth1</strain>
        <tissue evidence="2">Whole animal</tissue>
    </source>
</reference>
<proteinExistence type="predicted"/>
<feature type="compositionally biased region" description="Polar residues" evidence="1">
    <location>
        <begin position="73"/>
        <end position="107"/>
    </location>
</feature>
<reference evidence="2" key="1">
    <citation type="journal article" date="2019" name="bioRxiv">
        <title>The Genome of the Zebra Mussel, Dreissena polymorpha: A Resource for Invasive Species Research.</title>
        <authorList>
            <person name="McCartney M.A."/>
            <person name="Auch B."/>
            <person name="Kono T."/>
            <person name="Mallez S."/>
            <person name="Zhang Y."/>
            <person name="Obille A."/>
            <person name="Becker A."/>
            <person name="Abrahante J.E."/>
            <person name="Garbe J."/>
            <person name="Badalamenti J.P."/>
            <person name="Herman A."/>
            <person name="Mangelson H."/>
            <person name="Liachko I."/>
            <person name="Sullivan S."/>
            <person name="Sone E.D."/>
            <person name="Koren S."/>
            <person name="Silverstein K.A.T."/>
            <person name="Beckman K.B."/>
            <person name="Gohl D.M."/>
        </authorList>
    </citation>
    <scope>NUCLEOTIDE SEQUENCE</scope>
    <source>
        <strain evidence="2">Duluth1</strain>
        <tissue evidence="2">Whole animal</tissue>
    </source>
</reference>
<evidence type="ECO:0000256" key="1">
    <source>
        <dbReference type="SAM" id="MobiDB-lite"/>
    </source>
</evidence>
<protein>
    <submittedName>
        <fullName evidence="2">Uncharacterized protein</fullName>
    </submittedName>
</protein>